<dbReference type="RefSeq" id="WP_188355773.1">
    <property type="nucleotide sequence ID" value="NZ_BMDH01000006.1"/>
</dbReference>
<feature type="region of interest" description="Disordered" evidence="1">
    <location>
        <begin position="311"/>
        <end position="336"/>
    </location>
</feature>
<evidence type="ECO:0000256" key="1">
    <source>
        <dbReference type="SAM" id="MobiDB-lite"/>
    </source>
</evidence>
<keyword evidence="3" id="KW-1185">Reference proteome</keyword>
<accession>A0A8J3ARU9</accession>
<evidence type="ECO:0000313" key="2">
    <source>
        <dbReference type="EMBL" id="GGI15476.1"/>
    </source>
</evidence>
<feature type="compositionally biased region" description="Basic and acidic residues" evidence="1">
    <location>
        <begin position="326"/>
        <end position="336"/>
    </location>
</feature>
<proteinExistence type="predicted"/>
<dbReference type="EMBL" id="BMDH01000006">
    <property type="protein sequence ID" value="GGI15476.1"/>
    <property type="molecule type" value="Genomic_DNA"/>
</dbReference>
<gene>
    <name evidence="2" type="ORF">GCM10007377_16090</name>
</gene>
<sequence length="862" mass="94931">MAKSTKSFIGSISRNGLMRASTPDKRIWLYARVPAGGALLEGAQDKSRAQAASTLDLFFDGLANLVPQAATRNRDLMQSKYREFHLLTASMPIHYQIPAALRGTELGVWLSKNYKNENIQRQFTVIGVPLINNGFGFGRQYKHASLLRKSLVWTNRMAYSIKNHAPRFDEYDEDTHRIERIMLDAGLEPFTRMDRDERDQLIQQVSGFWVSNNNVTDLPIMAESDHIHLFADSQHCATAERLYEQHVDCRDWNMRGQMPATLCTVTNTSFHGDPIISPENMWGARLMTVATAGGANAIAVSVRGRVEPAPVTASQIRKNGQSIDQNTRKRAERGHEATGEMIDTRRDIASAEDMYTMKDMPATLIDLSCVVLADGESQDATDSLLSIGQMEFAPAPTANEQLMQFKSMQVCSPVRIPSTLEWSSTMVTGAGFTSFAVAGDASGVFLGMTEANEQPVYISPTAVQDESKAPFFVIVGQTGSGKSMVLVNLMRQFAMTVSRTGGRTCAILINPKSGNDFETIAEHIIRIDKDISAGTFDPFNVLLNMSEAIELAATIINDIFQFGATDQIDVQYMISYGAQHGAKTTGQALRFAAQAYQNHEQGANLPESTSRLYETIVRAWESSQQLRLIIGMKPVETPLRISEGLTLINAGERSLIPEKDAANTVSGRIKQWVLRMIVTGAGYSVRGRDGVVALDEAWVAVNGSSGTAATLQEWERMARSQRFLPILASQKVKEFVDAGLSGGISRGLILSLKDLEETNGMVSDAKSALRLFHINDDHDRLRRRMPLDAVKKNGEANYQSMRAFTDPHTGQTRGSVAFFIDGNEQPVPVRIDISAESLALTGTSALEKIRREQAQGEVVSRG</sequence>
<dbReference type="AlphaFoldDB" id="A0A8J3ARU9"/>
<dbReference type="Proteomes" id="UP000619536">
    <property type="component" value="Unassembled WGS sequence"/>
</dbReference>
<dbReference type="Pfam" id="PF12846">
    <property type="entry name" value="AAA_10"/>
    <property type="match status" value="1"/>
</dbReference>
<comment type="caution">
    <text evidence="2">The sequence shown here is derived from an EMBL/GenBank/DDBJ whole genome shotgun (WGS) entry which is preliminary data.</text>
</comment>
<name>A0A8J3ARU9_9BIFI</name>
<reference evidence="2" key="2">
    <citation type="submission" date="2020-09" db="EMBL/GenBank/DDBJ databases">
        <authorList>
            <person name="Sun Q."/>
            <person name="Sedlacek I."/>
        </authorList>
    </citation>
    <scope>NUCLEOTIDE SEQUENCE</scope>
    <source>
        <strain evidence="2">CCM 8606</strain>
    </source>
</reference>
<dbReference type="Gene3D" id="3.40.50.300">
    <property type="entry name" value="P-loop containing nucleotide triphosphate hydrolases"/>
    <property type="match status" value="1"/>
</dbReference>
<reference evidence="2" key="1">
    <citation type="journal article" date="2014" name="Int. J. Syst. Evol. Microbiol.">
        <title>Complete genome sequence of Corynebacterium casei LMG S-19264T (=DSM 44701T), isolated from a smear-ripened cheese.</title>
        <authorList>
            <consortium name="US DOE Joint Genome Institute (JGI-PGF)"/>
            <person name="Walter F."/>
            <person name="Albersmeier A."/>
            <person name="Kalinowski J."/>
            <person name="Ruckert C."/>
        </authorList>
    </citation>
    <scope>NUCLEOTIDE SEQUENCE</scope>
    <source>
        <strain evidence="2">CCM 8606</strain>
    </source>
</reference>
<organism evidence="2 3">
    <name type="scientific">Galliscardovia ingluviei</name>
    <dbReference type="NCBI Taxonomy" id="1769422"/>
    <lineage>
        <taxon>Bacteria</taxon>
        <taxon>Bacillati</taxon>
        <taxon>Actinomycetota</taxon>
        <taxon>Actinomycetes</taxon>
        <taxon>Bifidobacteriales</taxon>
        <taxon>Bifidobacteriaceae</taxon>
        <taxon>Galliscardovia</taxon>
    </lineage>
</organism>
<feature type="compositionally biased region" description="Polar residues" evidence="1">
    <location>
        <begin position="312"/>
        <end position="325"/>
    </location>
</feature>
<dbReference type="InterPro" id="IPR027417">
    <property type="entry name" value="P-loop_NTPase"/>
</dbReference>
<protein>
    <submittedName>
        <fullName evidence="2">Uncharacterized protein</fullName>
    </submittedName>
</protein>
<evidence type="ECO:0000313" key="3">
    <source>
        <dbReference type="Proteomes" id="UP000619536"/>
    </source>
</evidence>
<dbReference type="SUPFAM" id="SSF52540">
    <property type="entry name" value="P-loop containing nucleoside triphosphate hydrolases"/>
    <property type="match status" value="1"/>
</dbReference>